<accession>A0ABU7C295</accession>
<evidence type="ECO:0000313" key="2">
    <source>
        <dbReference type="EMBL" id="MED6256306.1"/>
    </source>
</evidence>
<feature type="non-terminal residue" evidence="2">
    <location>
        <position position="1"/>
    </location>
</feature>
<sequence length="56" mass="5951">KSLSESMALIAQRSCLWMLLTGTCVWLVAGTDCGTECARCVNGLQGQNSAFSILVL</sequence>
<feature type="signal peptide" evidence="1">
    <location>
        <begin position="1"/>
        <end position="30"/>
    </location>
</feature>
<evidence type="ECO:0000313" key="3">
    <source>
        <dbReference type="Proteomes" id="UP001345963"/>
    </source>
</evidence>
<feature type="chain" id="PRO_5047220574" evidence="1">
    <location>
        <begin position="31"/>
        <end position="56"/>
    </location>
</feature>
<evidence type="ECO:0000256" key="1">
    <source>
        <dbReference type="SAM" id="SignalP"/>
    </source>
</evidence>
<dbReference type="EMBL" id="JAHUTI010074121">
    <property type="protein sequence ID" value="MED6256306.1"/>
    <property type="molecule type" value="Genomic_DNA"/>
</dbReference>
<organism evidence="2 3">
    <name type="scientific">Ataeniobius toweri</name>
    <dbReference type="NCBI Taxonomy" id="208326"/>
    <lineage>
        <taxon>Eukaryota</taxon>
        <taxon>Metazoa</taxon>
        <taxon>Chordata</taxon>
        <taxon>Craniata</taxon>
        <taxon>Vertebrata</taxon>
        <taxon>Euteleostomi</taxon>
        <taxon>Actinopterygii</taxon>
        <taxon>Neopterygii</taxon>
        <taxon>Teleostei</taxon>
        <taxon>Neoteleostei</taxon>
        <taxon>Acanthomorphata</taxon>
        <taxon>Ovalentaria</taxon>
        <taxon>Atherinomorphae</taxon>
        <taxon>Cyprinodontiformes</taxon>
        <taxon>Goodeidae</taxon>
        <taxon>Ataeniobius</taxon>
    </lineage>
</organism>
<proteinExistence type="predicted"/>
<keyword evidence="3" id="KW-1185">Reference proteome</keyword>
<gene>
    <name evidence="2" type="ORF">ATANTOWER_023661</name>
</gene>
<dbReference type="Proteomes" id="UP001345963">
    <property type="component" value="Unassembled WGS sequence"/>
</dbReference>
<protein>
    <submittedName>
        <fullName evidence="2">Uncharacterized protein</fullName>
    </submittedName>
</protein>
<keyword evidence="1" id="KW-0732">Signal</keyword>
<comment type="caution">
    <text evidence="2">The sequence shown here is derived from an EMBL/GenBank/DDBJ whole genome shotgun (WGS) entry which is preliminary data.</text>
</comment>
<reference evidence="2 3" key="1">
    <citation type="submission" date="2021-07" db="EMBL/GenBank/DDBJ databases">
        <authorList>
            <person name="Palmer J.M."/>
        </authorList>
    </citation>
    <scope>NUCLEOTIDE SEQUENCE [LARGE SCALE GENOMIC DNA]</scope>
    <source>
        <strain evidence="2 3">AT_MEX2019</strain>
        <tissue evidence="2">Muscle</tissue>
    </source>
</reference>
<name>A0ABU7C295_9TELE</name>